<organism evidence="2 3">
    <name type="scientific">Leptidea sinapis</name>
    <dbReference type="NCBI Taxonomy" id="189913"/>
    <lineage>
        <taxon>Eukaryota</taxon>
        <taxon>Metazoa</taxon>
        <taxon>Ecdysozoa</taxon>
        <taxon>Arthropoda</taxon>
        <taxon>Hexapoda</taxon>
        <taxon>Insecta</taxon>
        <taxon>Pterygota</taxon>
        <taxon>Neoptera</taxon>
        <taxon>Endopterygota</taxon>
        <taxon>Lepidoptera</taxon>
        <taxon>Glossata</taxon>
        <taxon>Ditrysia</taxon>
        <taxon>Papilionoidea</taxon>
        <taxon>Pieridae</taxon>
        <taxon>Dismorphiinae</taxon>
        <taxon>Leptidea</taxon>
    </lineage>
</organism>
<evidence type="ECO:0000256" key="1">
    <source>
        <dbReference type="SAM" id="MobiDB-lite"/>
    </source>
</evidence>
<sequence>MSDNEDLLGDDLGDHSLADYNLGNEEEEQLLADDFDGGTTHSVPSGGAYIDSANPLTPIESPQIVPSEMAPASNAECGRERFISERPVGAQRTPQGNFAPRQSFPTPHIVRPNLPPMRPDIPELQPEIPQQMPPQSQGRPLSEIRPDFQNYRPPFRPNVDERPNFRPNMDERQNFRPNMDVRPNFNQNFERPNFRPYNNRPFGPTREIVPNNNIPQVIIRQPMLPHMPGKVIEPDVRMLPLQLPPALPGGITGKKVLINPHFKGNFQPPVEGLPTYIPTRIQKSPPPPALSPTLEMKFGPIKDIDSAAERFIAEQRNALARAAQRNARRSPQR</sequence>
<feature type="compositionally biased region" description="Basic and acidic residues" evidence="1">
    <location>
        <begin position="158"/>
        <end position="174"/>
    </location>
</feature>
<reference evidence="2 3" key="1">
    <citation type="submission" date="2017-07" db="EMBL/GenBank/DDBJ databases">
        <authorList>
            <person name="Talla V."/>
            <person name="Backstrom N."/>
        </authorList>
    </citation>
    <scope>NUCLEOTIDE SEQUENCE [LARGE SCALE GENOMIC DNA]</scope>
</reference>
<accession>A0A5E4Q6Q7</accession>
<feature type="region of interest" description="Disordered" evidence="1">
    <location>
        <begin position="34"/>
        <end position="113"/>
    </location>
</feature>
<dbReference type="EMBL" id="FZQP02001815">
    <property type="protein sequence ID" value="VVC93904.1"/>
    <property type="molecule type" value="Genomic_DNA"/>
</dbReference>
<proteinExistence type="predicted"/>
<gene>
    <name evidence="2" type="ORF">LSINAPIS_LOCUS6001</name>
</gene>
<evidence type="ECO:0000313" key="2">
    <source>
        <dbReference type="EMBL" id="VVC93904.1"/>
    </source>
</evidence>
<keyword evidence="3" id="KW-1185">Reference proteome</keyword>
<protein>
    <submittedName>
        <fullName evidence="2">Uncharacterized protein</fullName>
    </submittedName>
</protein>
<name>A0A5E4Q6Q7_9NEOP</name>
<dbReference type="AlphaFoldDB" id="A0A5E4Q6Q7"/>
<evidence type="ECO:0000313" key="3">
    <source>
        <dbReference type="Proteomes" id="UP000324832"/>
    </source>
</evidence>
<feature type="region of interest" description="Disordered" evidence="1">
    <location>
        <begin position="150"/>
        <end position="198"/>
    </location>
</feature>
<dbReference type="Proteomes" id="UP000324832">
    <property type="component" value="Unassembled WGS sequence"/>
</dbReference>